<sequence>MAGDVFTGKSFPCASPPAPPYIYTLPLPFSVPALSVGPLRDEAVEDRTRRAFFAGPGEQRPRQAAQLPPPPTPACPRWPLPVARDGVDAADSQLGAFVSKAQAAALPPPLSPIAAVIGTMRRMPFPASVCVQGASHSQDREGVTTSFRQRHPIYITYVGL</sequence>
<organism evidence="2 3">
    <name type="scientific">Colletotrichum zoysiae</name>
    <dbReference type="NCBI Taxonomy" id="1216348"/>
    <lineage>
        <taxon>Eukaryota</taxon>
        <taxon>Fungi</taxon>
        <taxon>Dikarya</taxon>
        <taxon>Ascomycota</taxon>
        <taxon>Pezizomycotina</taxon>
        <taxon>Sordariomycetes</taxon>
        <taxon>Hypocreomycetidae</taxon>
        <taxon>Glomerellales</taxon>
        <taxon>Glomerellaceae</taxon>
        <taxon>Colletotrichum</taxon>
        <taxon>Colletotrichum graminicola species complex</taxon>
    </lineage>
</organism>
<dbReference type="Proteomes" id="UP001232148">
    <property type="component" value="Unassembled WGS sequence"/>
</dbReference>
<reference evidence="2" key="1">
    <citation type="submission" date="2021-06" db="EMBL/GenBank/DDBJ databases">
        <title>Comparative genomics, transcriptomics and evolutionary studies reveal genomic signatures of adaptation to plant cell wall in hemibiotrophic fungi.</title>
        <authorList>
            <consortium name="DOE Joint Genome Institute"/>
            <person name="Baroncelli R."/>
            <person name="Diaz J.F."/>
            <person name="Benocci T."/>
            <person name="Peng M."/>
            <person name="Battaglia E."/>
            <person name="Haridas S."/>
            <person name="Andreopoulos W."/>
            <person name="Labutti K."/>
            <person name="Pangilinan J."/>
            <person name="Floch G.L."/>
            <person name="Makela M.R."/>
            <person name="Henrissat B."/>
            <person name="Grigoriev I.V."/>
            <person name="Crouch J.A."/>
            <person name="De Vries R.P."/>
            <person name="Sukno S.A."/>
            <person name="Thon M.R."/>
        </authorList>
    </citation>
    <scope>NUCLEOTIDE SEQUENCE</scope>
    <source>
        <strain evidence="2">MAFF235873</strain>
    </source>
</reference>
<proteinExistence type="predicted"/>
<dbReference type="EMBL" id="MU843090">
    <property type="protein sequence ID" value="KAK2021626.1"/>
    <property type="molecule type" value="Genomic_DNA"/>
</dbReference>
<accession>A0AAD9LTS7</accession>
<comment type="caution">
    <text evidence="2">The sequence shown here is derived from an EMBL/GenBank/DDBJ whole genome shotgun (WGS) entry which is preliminary data.</text>
</comment>
<feature type="region of interest" description="Disordered" evidence="1">
    <location>
        <begin position="53"/>
        <end position="74"/>
    </location>
</feature>
<dbReference type="AlphaFoldDB" id="A0AAD9LTS7"/>
<evidence type="ECO:0000313" key="2">
    <source>
        <dbReference type="EMBL" id="KAK2021626.1"/>
    </source>
</evidence>
<keyword evidence="3" id="KW-1185">Reference proteome</keyword>
<gene>
    <name evidence="2" type="ORF">LX32DRAFT_241433</name>
</gene>
<evidence type="ECO:0000313" key="3">
    <source>
        <dbReference type="Proteomes" id="UP001232148"/>
    </source>
</evidence>
<evidence type="ECO:0000256" key="1">
    <source>
        <dbReference type="SAM" id="MobiDB-lite"/>
    </source>
</evidence>
<name>A0AAD9LTS7_9PEZI</name>
<protein>
    <submittedName>
        <fullName evidence="2">Uncharacterized protein</fullName>
    </submittedName>
</protein>